<evidence type="ECO:0000259" key="2">
    <source>
        <dbReference type="Pfam" id="PF07811"/>
    </source>
</evidence>
<keyword evidence="4" id="KW-1185">Reference proteome</keyword>
<dbReference type="RefSeq" id="WP_165441904.1">
    <property type="nucleotide sequence ID" value="NZ_SJPG01000001.1"/>
</dbReference>
<dbReference type="Proteomes" id="UP000316095">
    <property type="component" value="Unassembled WGS sequence"/>
</dbReference>
<name>A0A5C5XKC8_9PLAN</name>
<evidence type="ECO:0000313" key="4">
    <source>
        <dbReference type="Proteomes" id="UP000316095"/>
    </source>
</evidence>
<feature type="transmembrane region" description="Helical" evidence="1">
    <location>
        <begin position="20"/>
        <end position="38"/>
    </location>
</feature>
<keyword evidence="1" id="KW-1133">Transmembrane helix</keyword>
<comment type="caution">
    <text evidence="3">The sequence shown here is derived from an EMBL/GenBank/DDBJ whole genome shotgun (WGS) entry which is preliminary data.</text>
</comment>
<feature type="domain" description="TadE-like" evidence="2">
    <location>
        <begin position="17"/>
        <end position="59"/>
    </location>
</feature>
<dbReference type="Pfam" id="PF07811">
    <property type="entry name" value="TadE"/>
    <property type="match status" value="1"/>
</dbReference>
<dbReference type="InterPro" id="IPR012495">
    <property type="entry name" value="TadE-like_dom"/>
</dbReference>
<sequence>MKKNHRISDQNISERSGAALVEFAICVPVVFVLFFASFDICRFSMITHAAEQAAFEGARRGSIPGATAAEAKQAAQDELDKLSLKSAIITVTPTTIYNSTEKVTVNVRLSLEANSWVPTKVLTGGYIDRTSTLTREYVTSD</sequence>
<accession>A0A5C5XKC8</accession>
<evidence type="ECO:0000256" key="1">
    <source>
        <dbReference type="SAM" id="Phobius"/>
    </source>
</evidence>
<protein>
    <submittedName>
        <fullName evidence="3">TadE-like protein</fullName>
    </submittedName>
</protein>
<organism evidence="3 4">
    <name type="scientific">Rubinisphaera italica</name>
    <dbReference type="NCBI Taxonomy" id="2527969"/>
    <lineage>
        <taxon>Bacteria</taxon>
        <taxon>Pseudomonadati</taxon>
        <taxon>Planctomycetota</taxon>
        <taxon>Planctomycetia</taxon>
        <taxon>Planctomycetales</taxon>
        <taxon>Planctomycetaceae</taxon>
        <taxon>Rubinisphaera</taxon>
    </lineage>
</organism>
<evidence type="ECO:0000313" key="3">
    <source>
        <dbReference type="EMBL" id="TWT63676.1"/>
    </source>
</evidence>
<proteinExistence type="predicted"/>
<reference evidence="3 4" key="1">
    <citation type="submission" date="2019-02" db="EMBL/GenBank/DDBJ databases">
        <title>Deep-cultivation of Planctomycetes and their phenomic and genomic characterization uncovers novel biology.</title>
        <authorList>
            <person name="Wiegand S."/>
            <person name="Jogler M."/>
            <person name="Boedeker C."/>
            <person name="Pinto D."/>
            <person name="Vollmers J."/>
            <person name="Rivas-Marin E."/>
            <person name="Kohn T."/>
            <person name="Peeters S.H."/>
            <person name="Heuer A."/>
            <person name="Rast P."/>
            <person name="Oberbeckmann S."/>
            <person name="Bunk B."/>
            <person name="Jeske O."/>
            <person name="Meyerdierks A."/>
            <person name="Storesund J.E."/>
            <person name="Kallscheuer N."/>
            <person name="Luecker S."/>
            <person name="Lage O.M."/>
            <person name="Pohl T."/>
            <person name="Merkel B.J."/>
            <person name="Hornburger P."/>
            <person name="Mueller R.-W."/>
            <person name="Bruemmer F."/>
            <person name="Labrenz M."/>
            <person name="Spormann A.M."/>
            <person name="Op Den Camp H."/>
            <person name="Overmann J."/>
            <person name="Amann R."/>
            <person name="Jetten M.S.M."/>
            <person name="Mascher T."/>
            <person name="Medema M.H."/>
            <person name="Devos D.P."/>
            <person name="Kaster A.-K."/>
            <person name="Ovreas L."/>
            <person name="Rohde M."/>
            <person name="Galperin M.Y."/>
            <person name="Jogler C."/>
        </authorList>
    </citation>
    <scope>NUCLEOTIDE SEQUENCE [LARGE SCALE GENOMIC DNA]</scope>
    <source>
        <strain evidence="3 4">Pan54</strain>
    </source>
</reference>
<keyword evidence="1" id="KW-0812">Transmembrane</keyword>
<gene>
    <name evidence="3" type="ORF">Pan54_44310</name>
</gene>
<dbReference type="AlphaFoldDB" id="A0A5C5XKC8"/>
<keyword evidence="1" id="KW-0472">Membrane</keyword>
<dbReference type="EMBL" id="SJPG01000001">
    <property type="protein sequence ID" value="TWT63676.1"/>
    <property type="molecule type" value="Genomic_DNA"/>
</dbReference>